<dbReference type="OrthoDB" id="412788at2759"/>
<evidence type="ECO:0000313" key="4">
    <source>
        <dbReference type="Proteomes" id="UP000284842"/>
    </source>
</evidence>
<gene>
    <name evidence="3" type="ORF">CVT24_011220</name>
</gene>
<evidence type="ECO:0000256" key="1">
    <source>
        <dbReference type="ARBA" id="ARBA00023604"/>
    </source>
</evidence>
<proteinExistence type="inferred from homology"/>
<dbReference type="InterPro" id="IPR044053">
    <property type="entry name" value="AsaB-like"/>
</dbReference>
<dbReference type="InParanoid" id="A0A409YGE0"/>
<comment type="similarity">
    <text evidence="1">Belongs to the asaB hydroxylase/desaturase family.</text>
</comment>
<reference evidence="3 4" key="1">
    <citation type="journal article" date="2018" name="Evol. Lett.">
        <title>Horizontal gene cluster transfer increased hallucinogenic mushroom diversity.</title>
        <authorList>
            <person name="Reynolds H.T."/>
            <person name="Vijayakumar V."/>
            <person name="Gluck-Thaler E."/>
            <person name="Korotkin H.B."/>
            <person name="Matheny P.B."/>
            <person name="Slot J.C."/>
        </authorList>
    </citation>
    <scope>NUCLEOTIDE SEQUENCE [LARGE SCALE GENOMIC DNA]</scope>
    <source>
        <strain evidence="3 4">2629</strain>
    </source>
</reference>
<keyword evidence="4" id="KW-1185">Reference proteome</keyword>
<feature type="region of interest" description="Disordered" evidence="2">
    <location>
        <begin position="122"/>
        <end position="146"/>
    </location>
</feature>
<evidence type="ECO:0008006" key="5">
    <source>
        <dbReference type="Google" id="ProtNLM"/>
    </source>
</evidence>
<organism evidence="3 4">
    <name type="scientific">Panaeolus cyanescens</name>
    <dbReference type="NCBI Taxonomy" id="181874"/>
    <lineage>
        <taxon>Eukaryota</taxon>
        <taxon>Fungi</taxon>
        <taxon>Dikarya</taxon>
        <taxon>Basidiomycota</taxon>
        <taxon>Agaricomycotina</taxon>
        <taxon>Agaricomycetes</taxon>
        <taxon>Agaricomycetidae</taxon>
        <taxon>Agaricales</taxon>
        <taxon>Agaricineae</taxon>
        <taxon>Galeropsidaceae</taxon>
        <taxon>Panaeolus</taxon>
    </lineage>
</organism>
<dbReference type="STRING" id="181874.A0A409YGE0"/>
<evidence type="ECO:0000313" key="3">
    <source>
        <dbReference type="EMBL" id="PPR02086.1"/>
    </source>
</evidence>
<dbReference type="GO" id="GO:0016491">
    <property type="term" value="F:oxidoreductase activity"/>
    <property type="evidence" value="ECO:0007669"/>
    <property type="project" value="InterPro"/>
</dbReference>
<sequence>MTSLSIGPTSITANLAYMKPPPSGTRAFQHTYADPLTGEHTNNFTRDDHSVVVSNIRAHSCNISGTETNLNTDSDHDSTASLDITGFQFHHAPTTAHHAVFNSDDRIKKEYYPEAINLFKQSIRRRTPGTADTDPTKRQPAAQTHVDQTATSALTRLQRHIPTTLLPDLINKRFQIVNLWRPISHSAIDYPLALCDYRSVDDEKDVFPIALVHPGEDRSKDGETLGVRYSPRHRWVYMYGMTPEEVVLIKCFDSIQDATVAKFTPHTAFEDPTTPADTPLRESIEVRALVFYD</sequence>
<dbReference type="PANTHER" id="PTHR34598">
    <property type="entry name" value="BLL6449 PROTEIN"/>
    <property type="match status" value="1"/>
</dbReference>
<dbReference type="PANTHER" id="PTHR34598:SF3">
    <property type="entry name" value="OXIDOREDUCTASE AN1597"/>
    <property type="match status" value="1"/>
</dbReference>
<dbReference type="Proteomes" id="UP000284842">
    <property type="component" value="Unassembled WGS sequence"/>
</dbReference>
<comment type="caution">
    <text evidence="3">The sequence shown here is derived from an EMBL/GenBank/DDBJ whole genome shotgun (WGS) entry which is preliminary data.</text>
</comment>
<protein>
    <recommendedName>
        <fullName evidence="5">Methyltransferase</fullName>
    </recommendedName>
</protein>
<accession>A0A409YGE0</accession>
<evidence type="ECO:0000256" key="2">
    <source>
        <dbReference type="SAM" id="MobiDB-lite"/>
    </source>
</evidence>
<name>A0A409YGE0_9AGAR</name>
<dbReference type="EMBL" id="NHTK01001190">
    <property type="protein sequence ID" value="PPR02086.1"/>
    <property type="molecule type" value="Genomic_DNA"/>
</dbReference>
<dbReference type="NCBIfam" id="NF041278">
    <property type="entry name" value="CmcJ_NvfI_EfuI"/>
    <property type="match status" value="1"/>
</dbReference>
<dbReference type="AlphaFoldDB" id="A0A409YGE0"/>